<sequence>MSDFISLCIIFWSCKNTKAFTHSRTTAAITSGAMTVSVTTSVSAPPSRYSITTHSWFSFLNK</sequence>
<evidence type="ECO:0000313" key="1">
    <source>
        <dbReference type="EMBL" id="VDO91483.1"/>
    </source>
</evidence>
<dbReference type="Proteomes" id="UP000277204">
    <property type="component" value="Unassembled WGS sequence"/>
</dbReference>
<evidence type="ECO:0000313" key="2">
    <source>
        <dbReference type="Proteomes" id="UP000277204"/>
    </source>
</evidence>
<organism evidence="1 2">
    <name type="scientific">Schistosoma margrebowiei</name>
    <dbReference type="NCBI Taxonomy" id="48269"/>
    <lineage>
        <taxon>Eukaryota</taxon>
        <taxon>Metazoa</taxon>
        <taxon>Spiralia</taxon>
        <taxon>Lophotrochozoa</taxon>
        <taxon>Platyhelminthes</taxon>
        <taxon>Trematoda</taxon>
        <taxon>Digenea</taxon>
        <taxon>Strigeidida</taxon>
        <taxon>Schistosomatoidea</taxon>
        <taxon>Schistosomatidae</taxon>
        <taxon>Schistosoma</taxon>
    </lineage>
</organism>
<keyword evidence="2" id="KW-1185">Reference proteome</keyword>
<proteinExistence type="predicted"/>
<protein>
    <submittedName>
        <fullName evidence="1">Uncharacterized protein</fullName>
    </submittedName>
</protein>
<reference evidence="1 2" key="1">
    <citation type="submission" date="2018-11" db="EMBL/GenBank/DDBJ databases">
        <authorList>
            <consortium name="Pathogen Informatics"/>
        </authorList>
    </citation>
    <scope>NUCLEOTIDE SEQUENCE [LARGE SCALE GENOMIC DNA]</scope>
    <source>
        <strain evidence="1 2">Zambia</strain>
    </source>
</reference>
<dbReference type="EMBL" id="UZAI01005656">
    <property type="protein sequence ID" value="VDO91483.1"/>
    <property type="molecule type" value="Genomic_DNA"/>
</dbReference>
<accession>A0A3P8AJK5</accession>
<name>A0A3P8AJK5_9TREM</name>
<gene>
    <name evidence="1" type="ORF">SMRZ_LOCUS10707</name>
</gene>
<dbReference type="AlphaFoldDB" id="A0A3P8AJK5"/>